<dbReference type="SUPFAM" id="SSF52266">
    <property type="entry name" value="SGNH hydrolase"/>
    <property type="match status" value="1"/>
</dbReference>
<feature type="domain" description="SGNH hydrolase-type esterase" evidence="2">
    <location>
        <begin position="54"/>
        <end position="227"/>
    </location>
</feature>
<feature type="transmembrane region" description="Helical" evidence="1">
    <location>
        <begin position="6"/>
        <end position="28"/>
    </location>
</feature>
<accession>A0A2H0RMA2</accession>
<dbReference type="Gene3D" id="3.40.50.1110">
    <property type="entry name" value="SGNH hydrolase"/>
    <property type="match status" value="1"/>
</dbReference>
<keyword evidence="1" id="KW-0472">Membrane</keyword>
<evidence type="ECO:0000313" key="3">
    <source>
        <dbReference type="EMBL" id="PIR47114.1"/>
    </source>
</evidence>
<keyword evidence="1" id="KW-1133">Transmembrane helix</keyword>
<comment type="caution">
    <text evidence="3">The sequence shown here is derived from an EMBL/GenBank/DDBJ whole genome shotgun (WGS) entry which is preliminary data.</text>
</comment>
<dbReference type="Proteomes" id="UP000230833">
    <property type="component" value="Unassembled WGS sequence"/>
</dbReference>
<keyword evidence="1" id="KW-0812">Transmembrane</keyword>
<dbReference type="Pfam" id="PF13472">
    <property type="entry name" value="Lipase_GDSL_2"/>
    <property type="match status" value="1"/>
</dbReference>
<name>A0A2H0RMA2_9BACT</name>
<reference evidence="3 4" key="1">
    <citation type="submission" date="2017-09" db="EMBL/GenBank/DDBJ databases">
        <title>Depth-based differentiation of microbial function through sediment-hosted aquifers and enrichment of novel symbionts in the deep terrestrial subsurface.</title>
        <authorList>
            <person name="Probst A.J."/>
            <person name="Ladd B."/>
            <person name="Jarett J.K."/>
            <person name="Geller-Mcgrath D.E."/>
            <person name="Sieber C.M."/>
            <person name="Emerson J.B."/>
            <person name="Anantharaman K."/>
            <person name="Thomas B.C."/>
            <person name="Malmstrom R."/>
            <person name="Stieglmeier M."/>
            <person name="Klingl A."/>
            <person name="Woyke T."/>
            <person name="Ryan C.M."/>
            <person name="Banfield J.F."/>
        </authorList>
    </citation>
    <scope>NUCLEOTIDE SEQUENCE [LARGE SCALE GENOMIC DNA]</scope>
    <source>
        <strain evidence="3">CG10_big_fil_rev_8_21_14_0_10_45_14</strain>
    </source>
</reference>
<evidence type="ECO:0000256" key="1">
    <source>
        <dbReference type="SAM" id="Phobius"/>
    </source>
</evidence>
<dbReference type="InterPro" id="IPR036514">
    <property type="entry name" value="SGNH_hydro_sf"/>
</dbReference>
<dbReference type="EMBL" id="PCYL01000005">
    <property type="protein sequence ID" value="PIR47114.1"/>
    <property type="molecule type" value="Genomic_DNA"/>
</dbReference>
<gene>
    <name evidence="3" type="ORF">COV07_00355</name>
</gene>
<evidence type="ECO:0000259" key="2">
    <source>
        <dbReference type="Pfam" id="PF13472"/>
    </source>
</evidence>
<proteinExistence type="predicted"/>
<protein>
    <recommendedName>
        <fullName evidence="2">SGNH hydrolase-type esterase domain-containing protein</fullName>
    </recommendedName>
</protein>
<dbReference type="InterPro" id="IPR013830">
    <property type="entry name" value="SGNH_hydro"/>
</dbReference>
<sequence>MFTQLLAFTALVIVLYLVGEYLRLMLLYMTGKKLAKSSLPYCASPARAKHKVIVVGDSTAVGTGAENPKNSIAGRLASLFPNTCVENMGRNGMDTEELARLLASLPARKDYDLAILNIGGNDVVFLSALDDVDKHIESVVREATLRAHKVILWTGGNAATIPAIPIVMRSYYEARSRRLRDDFVRVARKFGVIYIDLFRERKSDPVIQNPNKYVAQDRFHPSDEGYGLWFAELLRVLNENKIELK</sequence>
<dbReference type="AlphaFoldDB" id="A0A2H0RMA2"/>
<evidence type="ECO:0000313" key="4">
    <source>
        <dbReference type="Proteomes" id="UP000230833"/>
    </source>
</evidence>
<organism evidence="3 4">
    <name type="scientific">Candidatus Vogelbacteria bacterium CG10_big_fil_rev_8_21_14_0_10_45_14</name>
    <dbReference type="NCBI Taxonomy" id="1975042"/>
    <lineage>
        <taxon>Bacteria</taxon>
        <taxon>Candidatus Vogeliibacteriota</taxon>
    </lineage>
</organism>